<comment type="function">
    <text evidence="7 9">One of the primary rRNA binding proteins, it binds directly near the 3'-end of the 23S rRNA, where it nucleates assembly of the 50S subunit.</text>
</comment>
<evidence type="ECO:0000256" key="8">
    <source>
        <dbReference type="RuleBase" id="RU003905"/>
    </source>
</evidence>
<dbReference type="InterPro" id="IPR009000">
    <property type="entry name" value="Transl_B-barrel_sf"/>
</dbReference>
<dbReference type="HAMAP" id="MF_01325_B">
    <property type="entry name" value="Ribosomal_uL3_B"/>
    <property type="match status" value="1"/>
</dbReference>
<dbReference type="GO" id="GO:0019843">
    <property type="term" value="F:rRNA binding"/>
    <property type="evidence" value="ECO:0007669"/>
    <property type="project" value="UniProtKB-UniRule"/>
</dbReference>
<dbReference type="InterPro" id="IPR019926">
    <property type="entry name" value="Ribosomal_uL3_CS"/>
</dbReference>
<dbReference type="PANTHER" id="PTHR11229">
    <property type="entry name" value="50S RIBOSOMAL PROTEIN L3"/>
    <property type="match status" value="1"/>
</dbReference>
<dbReference type="Proteomes" id="UP000514704">
    <property type="component" value="Chromosome"/>
</dbReference>
<evidence type="ECO:0000256" key="4">
    <source>
        <dbReference type="ARBA" id="ARBA00022980"/>
    </source>
</evidence>
<dbReference type="GO" id="GO:0022625">
    <property type="term" value="C:cytosolic large ribosomal subunit"/>
    <property type="evidence" value="ECO:0007669"/>
    <property type="project" value="TreeGrafter"/>
</dbReference>
<keyword evidence="4 7" id="KW-0689">Ribosomal protein</keyword>
<keyword evidence="2 7" id="KW-0699">rRNA-binding</keyword>
<dbReference type="GO" id="GO:0006412">
    <property type="term" value="P:translation"/>
    <property type="evidence" value="ECO:0007669"/>
    <property type="project" value="UniProtKB-UniRule"/>
</dbReference>
<dbReference type="GO" id="GO:0003735">
    <property type="term" value="F:structural constituent of ribosome"/>
    <property type="evidence" value="ECO:0007669"/>
    <property type="project" value="UniProtKB-UniRule"/>
</dbReference>
<dbReference type="KEGG" id="mtuy:H3143_00250"/>
<sequence length="238" mass="26137">MKGIFGTKVGMTQVFEENGRLIPVTLVRVEPNQVISVKTKVKDGYDAVQLGFNPTEEKNLNKPQLGHFKKANTNTYKYLEEVRDMTGHKVGDLLKVEELFQEGQVVDVQAKTKGRGFTGAIKRWNFKIGSKGHGAGYPHRFQGSVQAGRGGSQAQRVMKGKKMSGHYGHELVTIQNLSIVGFLPEVSSVMISGAIPGPNNAKVRITTSKKNPNKVVTYKLIMNKKASQPASEQAQAQE</sequence>
<evidence type="ECO:0000256" key="2">
    <source>
        <dbReference type="ARBA" id="ARBA00022730"/>
    </source>
</evidence>
<dbReference type="Gene3D" id="2.40.30.10">
    <property type="entry name" value="Translation factors"/>
    <property type="match status" value="1"/>
</dbReference>
<evidence type="ECO:0000256" key="6">
    <source>
        <dbReference type="ARBA" id="ARBA00035243"/>
    </source>
</evidence>
<accession>A0A7D7Y7X5</accession>
<dbReference type="Pfam" id="PF00297">
    <property type="entry name" value="Ribosomal_L3"/>
    <property type="match status" value="1"/>
</dbReference>
<dbReference type="EMBL" id="CP059674">
    <property type="protein sequence ID" value="QMT98575.1"/>
    <property type="molecule type" value="Genomic_DNA"/>
</dbReference>
<name>A0A7D7Y7X5_9MOLU</name>
<evidence type="ECO:0000256" key="5">
    <source>
        <dbReference type="ARBA" id="ARBA00023274"/>
    </source>
</evidence>
<dbReference type="InterPro" id="IPR019927">
    <property type="entry name" value="Ribosomal_uL3_bac/org-type"/>
</dbReference>
<dbReference type="InterPro" id="IPR000597">
    <property type="entry name" value="Ribosomal_uL3"/>
</dbReference>
<evidence type="ECO:0000256" key="3">
    <source>
        <dbReference type="ARBA" id="ARBA00022884"/>
    </source>
</evidence>
<evidence type="ECO:0000256" key="1">
    <source>
        <dbReference type="ARBA" id="ARBA00006540"/>
    </source>
</evidence>
<evidence type="ECO:0000313" key="10">
    <source>
        <dbReference type="EMBL" id="QMT98575.1"/>
    </source>
</evidence>
<dbReference type="SUPFAM" id="SSF50447">
    <property type="entry name" value="Translation proteins"/>
    <property type="match status" value="1"/>
</dbReference>
<keyword evidence="5 7" id="KW-0687">Ribonucleoprotein</keyword>
<protein>
    <recommendedName>
        <fullName evidence="6 7">Large ribosomal subunit protein uL3</fullName>
    </recommendedName>
</protein>
<dbReference type="RefSeq" id="WP_182078854.1">
    <property type="nucleotide sequence ID" value="NZ_CP059674.1"/>
</dbReference>
<organism evidence="10 11">
    <name type="scientific">Mycoplasma tullyi</name>
    <dbReference type="NCBI Taxonomy" id="1612150"/>
    <lineage>
        <taxon>Bacteria</taxon>
        <taxon>Bacillati</taxon>
        <taxon>Mycoplasmatota</taxon>
        <taxon>Mollicutes</taxon>
        <taxon>Mycoplasmataceae</taxon>
        <taxon>Mycoplasma</taxon>
    </lineage>
</organism>
<keyword evidence="3 7" id="KW-0694">RNA-binding</keyword>
<dbReference type="PROSITE" id="PS00474">
    <property type="entry name" value="RIBOSOMAL_L3"/>
    <property type="match status" value="1"/>
</dbReference>
<dbReference type="PANTHER" id="PTHR11229:SF16">
    <property type="entry name" value="LARGE RIBOSOMAL SUBUNIT PROTEIN UL3C"/>
    <property type="match status" value="1"/>
</dbReference>
<dbReference type="NCBIfam" id="TIGR03625">
    <property type="entry name" value="L3_bact"/>
    <property type="match status" value="1"/>
</dbReference>
<reference evidence="10 11" key="1">
    <citation type="journal article" date="2017" name="Int. J. Syst. Evol. Microbiol.">
        <title>Mycoplasma tullyi sp. nov., isolated from penguins of the genus Spheniscus.</title>
        <authorList>
            <person name="Yavari C.A."/>
            <person name="Ramirez A.S."/>
            <person name="Nicholas R.A.J."/>
            <person name="Radford A.D."/>
            <person name="Darby A.C."/>
            <person name="Bradbury J.M."/>
        </authorList>
    </citation>
    <scope>NUCLEOTIDE SEQUENCE [LARGE SCALE GENOMIC DNA]</scope>
    <source>
        <strain evidence="10 11">56A97T</strain>
    </source>
</reference>
<comment type="similarity">
    <text evidence="1 7 8">Belongs to the universal ribosomal protein uL3 family.</text>
</comment>
<gene>
    <name evidence="7 10" type="primary">rplC</name>
    <name evidence="10" type="ORF">H3143_00250</name>
</gene>
<evidence type="ECO:0000256" key="7">
    <source>
        <dbReference type="HAMAP-Rule" id="MF_01325"/>
    </source>
</evidence>
<evidence type="ECO:0000313" key="11">
    <source>
        <dbReference type="Proteomes" id="UP000514704"/>
    </source>
</evidence>
<dbReference type="FunFam" id="3.30.160.810:FF:000001">
    <property type="entry name" value="50S ribosomal protein L3"/>
    <property type="match status" value="1"/>
</dbReference>
<dbReference type="Gene3D" id="3.30.160.810">
    <property type="match status" value="1"/>
</dbReference>
<proteinExistence type="inferred from homology"/>
<comment type="subunit">
    <text evidence="7 9">Part of the 50S ribosomal subunit. Forms a cluster with proteins L14 and L19.</text>
</comment>
<keyword evidence="11" id="KW-1185">Reference proteome</keyword>
<dbReference type="AlphaFoldDB" id="A0A7D7Y7X5"/>
<evidence type="ECO:0000256" key="9">
    <source>
        <dbReference type="RuleBase" id="RU003906"/>
    </source>
</evidence>